<organism evidence="2">
    <name type="scientific">Streptococcus pneumoniae</name>
    <dbReference type="NCBI Taxonomy" id="1313"/>
    <lineage>
        <taxon>Bacteria</taxon>
        <taxon>Bacillati</taxon>
        <taxon>Bacillota</taxon>
        <taxon>Bacilli</taxon>
        <taxon>Lactobacillales</taxon>
        <taxon>Streptococcaceae</taxon>
        <taxon>Streptococcus</taxon>
    </lineage>
</organism>
<dbReference type="InterPro" id="IPR029044">
    <property type="entry name" value="Nucleotide-diphossugar_trans"/>
</dbReference>
<gene>
    <name evidence="2" type="primary">wciT</name>
    <name evidence="3" type="ORF">SPC08_0013</name>
</gene>
<dbReference type="Gene3D" id="3.90.550.20">
    <property type="match status" value="1"/>
</dbReference>
<dbReference type="PANTHER" id="PTHR32385:SF15">
    <property type="entry name" value="INOSITOL PHOSPHOCERAMIDE MANNOSYLTRANSFERASE 1"/>
    <property type="match status" value="1"/>
</dbReference>
<dbReference type="PANTHER" id="PTHR32385">
    <property type="entry name" value="MANNOSYL PHOSPHORYLINOSITOL CERAMIDE SYNTHASE"/>
    <property type="match status" value="1"/>
</dbReference>
<reference evidence="2" key="1">
    <citation type="submission" date="2000-10" db="EMBL/GenBank/DDBJ databases">
        <authorList>
            <person name="Jiang S.-M."/>
            <person name="Wang L."/>
            <person name="Reeves P.R."/>
        </authorList>
    </citation>
    <scope>NUCLEOTIDE SEQUENCE</scope>
</reference>
<dbReference type="EMBL" id="CR931644">
    <property type="protein sequence ID" value="CAI32956.1"/>
    <property type="molecule type" value="Genomic_DNA"/>
</dbReference>
<dbReference type="RefSeq" id="WP_000612420.1">
    <property type="nucleotide sequence ID" value="NZ_CHSB01000008.1"/>
</dbReference>
<sequence>MIPKKIHYIWFGGSEKPDVVLKCINSWKKYMPDYEIVEWNEDNFDLSDSQFAKSAYESRKWAFASDYARFKILSKYGGIYFDTDVELLKTIPDDILAHSSFTGFEYIGEVNPGLVYACMPDDKIAKYMVQYYEQASFDINHLVTVNTIITDYLLKNNFQKNNQFQIIDGLAIYPDDYFCGYDQEVKEVRLTERTISIHHYSATWKTRTLKRKVQMIVKTIIGAENYRKLLYCKRKITNAVSK</sequence>
<name>Q9AHA0_STREE</name>
<evidence type="ECO:0000313" key="2">
    <source>
        <dbReference type="EMBL" id="AAK20704.1"/>
    </source>
</evidence>
<proteinExistence type="predicted"/>
<dbReference type="GO" id="GO:0051999">
    <property type="term" value="P:mannosyl-inositol phosphorylceramide biosynthetic process"/>
    <property type="evidence" value="ECO:0007669"/>
    <property type="project" value="TreeGrafter"/>
</dbReference>
<dbReference type="CAZy" id="GT32">
    <property type="family name" value="Glycosyltransferase Family 32"/>
</dbReference>
<dbReference type="SUPFAM" id="SSF53448">
    <property type="entry name" value="Nucleotide-diphospho-sugar transferases"/>
    <property type="match status" value="1"/>
</dbReference>
<accession>Q9AHA0</accession>
<evidence type="ECO:0000313" key="3">
    <source>
        <dbReference type="EMBL" id="CAI32956.1"/>
    </source>
</evidence>
<dbReference type="EMBL" id="AF316641">
    <property type="protein sequence ID" value="AAK20704.1"/>
    <property type="molecule type" value="Genomic_DNA"/>
</dbReference>
<dbReference type="Pfam" id="PF04488">
    <property type="entry name" value="Gly_transf_sug"/>
    <property type="match status" value="1"/>
</dbReference>
<dbReference type="GO" id="GO:0000030">
    <property type="term" value="F:mannosyltransferase activity"/>
    <property type="evidence" value="ECO:0007669"/>
    <property type="project" value="TreeGrafter"/>
</dbReference>
<evidence type="ECO:0000256" key="1">
    <source>
        <dbReference type="ARBA" id="ARBA00022679"/>
    </source>
</evidence>
<protein>
    <submittedName>
        <fullName evidence="3">Putative glycosyl transferase</fullName>
    </submittedName>
    <submittedName>
        <fullName evidence="2">WciT</fullName>
    </submittedName>
</protein>
<dbReference type="InterPro" id="IPR007577">
    <property type="entry name" value="GlycoTrfase_DXD_sugar-bd_CS"/>
</dbReference>
<reference evidence="2" key="2">
    <citation type="journal article" date="2001" name="Infect. Immun.">
        <title>Molecular characterization of Streptococcus pneumoniae type 4, 6B, 8, and 18C capsular polysaccharide gene clusters.</title>
        <authorList>
            <person name="Jiang S.-M."/>
            <person name="Wang L."/>
            <person name="Reeves P.R."/>
        </authorList>
    </citation>
    <scope>NUCLEOTIDE SEQUENCE</scope>
</reference>
<keyword evidence="1 3" id="KW-0808">Transferase</keyword>
<dbReference type="AlphaFoldDB" id="Q9AHA0"/>
<reference evidence="3" key="3">
    <citation type="journal article" date="2006" name="PLoS Genet.">
        <title>Genetic analysis of the capsular biosynthetic locus from all 90 pneumococcal serotypes.</title>
        <authorList>
            <person name="Bentley S.D."/>
            <person name="Aanensen D.M."/>
            <person name="Mavroidi A."/>
            <person name="Saunders D."/>
            <person name="Rabbinowitsch E."/>
            <person name="Collins M."/>
            <person name="Donohoe K."/>
            <person name="Harris D."/>
            <person name="Murphy L."/>
            <person name="Quail M.A."/>
            <person name="Samuel G."/>
            <person name="Skovsted I.C."/>
            <person name="Kaltoft M.S."/>
            <person name="Barrell B."/>
            <person name="Reeves P.R."/>
            <person name="Parkhill J."/>
            <person name="Spratt B.G."/>
        </authorList>
    </citation>
    <scope>NUCLEOTIDE SEQUENCE</scope>
    <source>
        <strain evidence="3">573/62</strain>
    </source>
</reference>
<dbReference type="GO" id="GO:0016020">
    <property type="term" value="C:membrane"/>
    <property type="evidence" value="ECO:0007669"/>
    <property type="project" value="GOC"/>
</dbReference>
<dbReference type="InterPro" id="IPR051706">
    <property type="entry name" value="Glycosyltransferase_domain"/>
</dbReference>